<evidence type="ECO:0000256" key="4">
    <source>
        <dbReference type="ARBA" id="ARBA00022989"/>
    </source>
</evidence>
<evidence type="ECO:0000256" key="5">
    <source>
        <dbReference type="ARBA" id="ARBA00023136"/>
    </source>
</evidence>
<dbReference type="GO" id="GO:0016020">
    <property type="term" value="C:membrane"/>
    <property type="evidence" value="ECO:0007669"/>
    <property type="project" value="UniProtKB-SubCell"/>
</dbReference>
<evidence type="ECO:0000313" key="9">
    <source>
        <dbReference type="Proteomes" id="UP000614601"/>
    </source>
</evidence>
<evidence type="ECO:0000256" key="2">
    <source>
        <dbReference type="ARBA" id="ARBA00009310"/>
    </source>
</evidence>
<keyword evidence="9" id="KW-1185">Reference proteome</keyword>
<comment type="similarity">
    <text evidence="2">Belongs to the CLPTM1 family.</text>
</comment>
<feature type="compositionally biased region" description="Polar residues" evidence="6">
    <location>
        <begin position="53"/>
        <end position="63"/>
    </location>
</feature>
<comment type="caution">
    <text evidence="8">The sequence shown here is derived from an EMBL/GenBank/DDBJ whole genome shotgun (WGS) entry which is preliminary data.</text>
</comment>
<feature type="transmembrane region" description="Helical" evidence="7">
    <location>
        <begin position="482"/>
        <end position="503"/>
    </location>
</feature>
<dbReference type="EMBL" id="CAJFDH010000003">
    <property type="protein sequence ID" value="CAD5214806.1"/>
    <property type="molecule type" value="Genomic_DNA"/>
</dbReference>
<protein>
    <submittedName>
        <fullName evidence="8">Uncharacterized protein</fullName>
    </submittedName>
</protein>
<gene>
    <name evidence="8" type="ORF">BOKJ2_LOCUS5777</name>
</gene>
<evidence type="ECO:0000256" key="7">
    <source>
        <dbReference type="SAM" id="Phobius"/>
    </source>
</evidence>
<feature type="transmembrane region" description="Helical" evidence="7">
    <location>
        <begin position="370"/>
        <end position="389"/>
    </location>
</feature>
<feature type="region of interest" description="Disordered" evidence="6">
    <location>
        <begin position="578"/>
        <end position="619"/>
    </location>
</feature>
<keyword evidence="5 7" id="KW-0472">Membrane</keyword>
<dbReference type="EMBL" id="CAJFCW020000003">
    <property type="protein sequence ID" value="CAG9103290.1"/>
    <property type="molecule type" value="Genomic_DNA"/>
</dbReference>
<evidence type="ECO:0000256" key="3">
    <source>
        <dbReference type="ARBA" id="ARBA00022692"/>
    </source>
</evidence>
<evidence type="ECO:0000256" key="6">
    <source>
        <dbReference type="SAM" id="MobiDB-lite"/>
    </source>
</evidence>
<dbReference type="Proteomes" id="UP000614601">
    <property type="component" value="Unassembled WGS sequence"/>
</dbReference>
<keyword evidence="3 7" id="KW-0812">Transmembrane</keyword>
<dbReference type="GO" id="GO:0012505">
    <property type="term" value="C:endomembrane system"/>
    <property type="evidence" value="ECO:0007669"/>
    <property type="project" value="TreeGrafter"/>
</dbReference>
<evidence type="ECO:0000313" key="8">
    <source>
        <dbReference type="EMBL" id="CAD5214806.1"/>
    </source>
</evidence>
<sequence length="619" mass="71321">MAETGGGDVQPAQGAENAEGNNVGFGAVIKQTIQRMIFFYLITTAIKSFMGGNQPTAPSSNTPGAPVKGFPPAGNLFNPGQPFDLFVYLSPHEERFREFGNVESLVWNERNIIYGDWTTGEAGDGSIIKSMTFPTPEYLLRNQSIYLHAFIVKAGKSINPKDNNYGGKEVVHSVFRLNRYKKKHYKLTTNLITGKTEQSEEDQKKAAKVKYEVLNFWHPNITISVVYDQSRWTKGQIPSPLDELIRFTPEGLDYYPTLYFNDYWNLGSEYTPINETVKQLNLTITYAPISLFKLQLYSSQKQQSKWSHLLGEQHEDNDDDQDTIKQALLETSPWLLGITVVVSVLHTVLEFLAFKNDIQFWRTRKSLEGLSVRSVLFNIFQSVIVFLYICDNDSSFVIKMSIGFGLLIEMWKIPKCLNVEIKYDDKILGIIPKIKFSDKGSYVESATKEYDQLAFKYLSWVLFPLLGCYCVYSLIYEEQRGWYSWVLGMLYGFLLMFGFIMMTPQLFINYKLKSVAHLPWRMLTYKFINTFIDDLFAFVIKMPTMYRLGCFRDDIIFLIYIYQKWVYPVDPTRVNEFGTSAEHPEGVSEEAEKKSEEKEQKALKEPKDAKKADETKKDK</sequence>
<feature type="transmembrane region" description="Helical" evidence="7">
    <location>
        <begin position="334"/>
        <end position="354"/>
    </location>
</feature>
<feature type="compositionally biased region" description="Basic and acidic residues" evidence="6">
    <location>
        <begin position="582"/>
        <end position="619"/>
    </location>
</feature>
<name>A0A811KHM1_9BILA</name>
<dbReference type="InterPro" id="IPR008429">
    <property type="entry name" value="CLPTM1"/>
</dbReference>
<dbReference type="AlphaFoldDB" id="A0A811KHM1"/>
<organism evidence="8 9">
    <name type="scientific">Bursaphelenchus okinawaensis</name>
    <dbReference type="NCBI Taxonomy" id="465554"/>
    <lineage>
        <taxon>Eukaryota</taxon>
        <taxon>Metazoa</taxon>
        <taxon>Ecdysozoa</taxon>
        <taxon>Nematoda</taxon>
        <taxon>Chromadorea</taxon>
        <taxon>Rhabditida</taxon>
        <taxon>Tylenchina</taxon>
        <taxon>Tylenchomorpha</taxon>
        <taxon>Aphelenchoidea</taxon>
        <taxon>Aphelenchoididae</taxon>
        <taxon>Bursaphelenchus</taxon>
    </lineage>
</organism>
<dbReference type="PANTHER" id="PTHR21347:SF14">
    <property type="entry name" value="LIPID SCRAMBLASE CLPTM1-RELATED"/>
    <property type="match status" value="1"/>
</dbReference>
<dbReference type="Proteomes" id="UP000783686">
    <property type="component" value="Unassembled WGS sequence"/>
</dbReference>
<proteinExistence type="inferred from homology"/>
<comment type="subcellular location">
    <subcellularLocation>
        <location evidence="1">Membrane</location>
        <topology evidence="1">Multi-pass membrane protein</topology>
    </subcellularLocation>
</comment>
<reference evidence="8" key="1">
    <citation type="submission" date="2020-09" db="EMBL/GenBank/DDBJ databases">
        <authorList>
            <person name="Kikuchi T."/>
        </authorList>
    </citation>
    <scope>NUCLEOTIDE SEQUENCE</scope>
    <source>
        <strain evidence="8">SH1</strain>
    </source>
</reference>
<dbReference type="OrthoDB" id="378564at2759"/>
<dbReference type="Pfam" id="PF05602">
    <property type="entry name" value="CLPTM1"/>
    <property type="match status" value="1"/>
</dbReference>
<feature type="region of interest" description="Disordered" evidence="6">
    <location>
        <begin position="53"/>
        <end position="73"/>
    </location>
</feature>
<dbReference type="PANTHER" id="PTHR21347">
    <property type="entry name" value="CLEFT LIP AND PALATE ASSOCIATED TRANSMEMBRANE PROTEIN-RELATED"/>
    <property type="match status" value="1"/>
</dbReference>
<accession>A0A811KHM1</accession>
<evidence type="ECO:0000256" key="1">
    <source>
        <dbReference type="ARBA" id="ARBA00004141"/>
    </source>
</evidence>
<keyword evidence="4 7" id="KW-1133">Transmembrane helix</keyword>
<feature type="transmembrane region" description="Helical" evidence="7">
    <location>
        <begin position="457"/>
        <end position="476"/>
    </location>
</feature>